<keyword evidence="8" id="KW-1185">Reference proteome</keyword>
<evidence type="ECO:0000256" key="2">
    <source>
        <dbReference type="ARBA" id="ARBA00009477"/>
    </source>
</evidence>
<proteinExistence type="inferred from homology"/>
<feature type="coiled-coil region" evidence="3">
    <location>
        <begin position="109"/>
        <end position="184"/>
    </location>
</feature>
<feature type="domain" description="Multidrug resistance protein MdtA-like beta-barrel" evidence="5">
    <location>
        <begin position="219"/>
        <end position="303"/>
    </location>
</feature>
<dbReference type="InterPro" id="IPR058625">
    <property type="entry name" value="MdtA-like_BSH"/>
</dbReference>
<dbReference type="GO" id="GO:0046677">
    <property type="term" value="P:response to antibiotic"/>
    <property type="evidence" value="ECO:0007669"/>
    <property type="project" value="TreeGrafter"/>
</dbReference>
<dbReference type="GO" id="GO:0030313">
    <property type="term" value="C:cell envelope"/>
    <property type="evidence" value="ECO:0007669"/>
    <property type="project" value="UniProtKB-SubCell"/>
</dbReference>
<dbReference type="PANTHER" id="PTHR30158:SF23">
    <property type="entry name" value="MULTIDRUG RESISTANCE PROTEIN MEXA"/>
    <property type="match status" value="1"/>
</dbReference>
<sequence>MQKYSVLMDKKYKFSVLNRFAMLFISCMLLSLSSCKEEEKVDEGLPLPVVSLKEQNASKGFEYIGSIEGVETIEIRPQVDGILEEIYVDEGDFVEKGQPLFKVNSQPYMEDYKNAMANVKLEKAKVEKAKSDLERLQPLIDNEVISEVRKKSVEADYQVALSSLERAQAQAANMRINLNFTTIKAPVSGFMGRIPKSPGNVVKQTDEKPLTVLSKVDDIYVYFSMSESDYLYYERAKNDTLSNKMNNKVKLVLADGSVYEHSGRIDANSGQIDRTTGSITLRARFQNPDTLLRSGNTGKILMEEIYPKAILVPQSATTFIQDKKFVFTLDENNIAQRKEIITEGRSGDNYIVSSKSLSPNDRIVLSGLDKLANGIKVKPIERGRLLSQIQE</sequence>
<evidence type="ECO:0000313" key="8">
    <source>
        <dbReference type="Proteomes" id="UP000199438"/>
    </source>
</evidence>
<evidence type="ECO:0000256" key="3">
    <source>
        <dbReference type="SAM" id="Coils"/>
    </source>
</evidence>
<keyword evidence="3" id="KW-0175">Coiled coil</keyword>
<dbReference type="InterPro" id="IPR006143">
    <property type="entry name" value="RND_pump_MFP"/>
</dbReference>
<dbReference type="EMBL" id="FOKV01000001">
    <property type="protein sequence ID" value="SFB84942.1"/>
    <property type="molecule type" value="Genomic_DNA"/>
</dbReference>
<evidence type="ECO:0000313" key="7">
    <source>
        <dbReference type="EMBL" id="SFB84942.1"/>
    </source>
</evidence>
<dbReference type="Gene3D" id="2.40.30.170">
    <property type="match status" value="1"/>
</dbReference>
<dbReference type="Gene3D" id="1.10.287.470">
    <property type="entry name" value="Helix hairpin bin"/>
    <property type="match status" value="1"/>
</dbReference>
<comment type="similarity">
    <text evidence="2">Belongs to the membrane fusion protein (MFP) (TC 8.A.1) family.</text>
</comment>
<dbReference type="Gene3D" id="2.40.50.100">
    <property type="match status" value="1"/>
</dbReference>
<gene>
    <name evidence="7" type="ORF">SAMN04487907_101903</name>
</gene>
<dbReference type="Pfam" id="PF25944">
    <property type="entry name" value="Beta-barrel_RND"/>
    <property type="match status" value="1"/>
</dbReference>
<name>A0A1I1EEE1_9FLAO</name>
<dbReference type="GO" id="GO:0005886">
    <property type="term" value="C:plasma membrane"/>
    <property type="evidence" value="ECO:0007669"/>
    <property type="project" value="TreeGrafter"/>
</dbReference>
<accession>A0A1I1EEE1</accession>
<feature type="domain" description="Multidrug resistance protein MdtA-like C-terminal permuted SH3" evidence="6">
    <location>
        <begin position="309"/>
        <end position="370"/>
    </location>
</feature>
<dbReference type="Pfam" id="PF25917">
    <property type="entry name" value="BSH_RND"/>
    <property type="match status" value="1"/>
</dbReference>
<dbReference type="NCBIfam" id="TIGR01730">
    <property type="entry name" value="RND_mfp"/>
    <property type="match status" value="1"/>
</dbReference>
<organism evidence="7 8">
    <name type="scientific">Zunongwangia mangrovi</name>
    <dbReference type="NCBI Taxonomy" id="1334022"/>
    <lineage>
        <taxon>Bacteria</taxon>
        <taxon>Pseudomonadati</taxon>
        <taxon>Bacteroidota</taxon>
        <taxon>Flavobacteriia</taxon>
        <taxon>Flavobacteriales</taxon>
        <taxon>Flavobacteriaceae</taxon>
        <taxon>Zunongwangia</taxon>
    </lineage>
</organism>
<dbReference type="AlphaFoldDB" id="A0A1I1EEE1"/>
<dbReference type="Pfam" id="PF25967">
    <property type="entry name" value="RND-MFP_C"/>
    <property type="match status" value="1"/>
</dbReference>
<dbReference type="Gene3D" id="2.40.420.20">
    <property type="match status" value="1"/>
</dbReference>
<evidence type="ECO:0000259" key="4">
    <source>
        <dbReference type="Pfam" id="PF25917"/>
    </source>
</evidence>
<feature type="domain" description="Multidrug resistance protein MdtA-like barrel-sandwich hybrid" evidence="4">
    <location>
        <begin position="71"/>
        <end position="212"/>
    </location>
</feature>
<protein>
    <submittedName>
        <fullName evidence="7">Membrane fusion protein, multidrug efflux system</fullName>
    </submittedName>
</protein>
<dbReference type="PANTHER" id="PTHR30158">
    <property type="entry name" value="ACRA/E-RELATED COMPONENT OF DRUG EFFLUX TRANSPORTER"/>
    <property type="match status" value="1"/>
</dbReference>
<dbReference type="InterPro" id="IPR058627">
    <property type="entry name" value="MdtA-like_C"/>
</dbReference>
<dbReference type="SUPFAM" id="SSF111369">
    <property type="entry name" value="HlyD-like secretion proteins"/>
    <property type="match status" value="1"/>
</dbReference>
<evidence type="ECO:0000259" key="6">
    <source>
        <dbReference type="Pfam" id="PF25967"/>
    </source>
</evidence>
<dbReference type="PROSITE" id="PS51257">
    <property type="entry name" value="PROKAR_LIPOPROTEIN"/>
    <property type="match status" value="1"/>
</dbReference>
<dbReference type="Proteomes" id="UP000199438">
    <property type="component" value="Unassembled WGS sequence"/>
</dbReference>
<reference evidence="8" key="1">
    <citation type="submission" date="2016-10" db="EMBL/GenBank/DDBJ databases">
        <authorList>
            <person name="Varghese N."/>
            <person name="Submissions S."/>
        </authorList>
    </citation>
    <scope>NUCLEOTIDE SEQUENCE [LARGE SCALE GENOMIC DNA]</scope>
    <source>
        <strain evidence="8">DSM 24499</strain>
    </source>
</reference>
<evidence type="ECO:0000256" key="1">
    <source>
        <dbReference type="ARBA" id="ARBA00004196"/>
    </source>
</evidence>
<dbReference type="InterPro" id="IPR058626">
    <property type="entry name" value="MdtA-like_b-barrel"/>
</dbReference>
<dbReference type="GO" id="GO:0022857">
    <property type="term" value="F:transmembrane transporter activity"/>
    <property type="evidence" value="ECO:0007669"/>
    <property type="project" value="InterPro"/>
</dbReference>
<comment type="subcellular location">
    <subcellularLocation>
        <location evidence="1">Cell envelope</location>
    </subcellularLocation>
</comment>
<dbReference type="RefSeq" id="WP_245758570.1">
    <property type="nucleotide sequence ID" value="NZ_FOKV01000001.1"/>
</dbReference>
<dbReference type="STRING" id="1334022.SAMN04487907_101903"/>
<evidence type="ECO:0000259" key="5">
    <source>
        <dbReference type="Pfam" id="PF25944"/>
    </source>
</evidence>